<organism evidence="1 2">
    <name type="scientific">Pantoea brenneri</name>
    <dbReference type="NCBI Taxonomy" id="472694"/>
    <lineage>
        <taxon>Bacteria</taxon>
        <taxon>Pseudomonadati</taxon>
        <taxon>Pseudomonadota</taxon>
        <taxon>Gammaproteobacteria</taxon>
        <taxon>Enterobacterales</taxon>
        <taxon>Erwiniaceae</taxon>
        <taxon>Pantoea</taxon>
    </lineage>
</organism>
<reference evidence="1 2" key="1">
    <citation type="submission" date="2019-10" db="EMBL/GenBank/DDBJ databases">
        <authorList>
            <person name="Karimi E."/>
        </authorList>
    </citation>
    <scope>NUCLEOTIDE SEQUENCE [LARGE SCALE GENOMIC DNA]</scope>
    <source>
        <strain evidence="1">Pantoea sp. 111</strain>
    </source>
</reference>
<dbReference type="Proteomes" id="UP000433737">
    <property type="component" value="Unassembled WGS sequence"/>
</dbReference>
<protein>
    <submittedName>
        <fullName evidence="1">Lysis determining protein</fullName>
    </submittedName>
</protein>
<dbReference type="Pfam" id="PF16084">
    <property type="entry name" value="LydB"/>
    <property type="match status" value="1"/>
</dbReference>
<dbReference type="InterPro" id="IPR032127">
    <property type="entry name" value="LydB"/>
</dbReference>
<evidence type="ECO:0000313" key="1">
    <source>
        <dbReference type="EMBL" id="VXC60614.1"/>
    </source>
</evidence>
<sequence>MIDYQNLFITAMAAAMVVDRCAFARKKVSLLGCGVATVRGNALAFPVRLSIACAGKLAGAKIEYWLRDSNDPTVVISGKQRTLDLSPKGVSEEFLLIDTRYLEPGEWSLTVRVTHGNSRLNPLYRIFPLQDTVTRTYQLSKSEEGDYRVES</sequence>
<gene>
    <name evidence="1" type="ORF">PANT111_560096</name>
</gene>
<dbReference type="RefSeq" id="WP_159224269.1">
    <property type="nucleotide sequence ID" value="NZ_LR733503.1"/>
</dbReference>
<dbReference type="EMBL" id="CABWMH010000052">
    <property type="protein sequence ID" value="VXC60614.1"/>
    <property type="molecule type" value="Genomic_DNA"/>
</dbReference>
<name>A0AAX3JCL5_9GAMM</name>
<accession>A0AAX3JCL5</accession>
<comment type="caution">
    <text evidence="1">The sequence shown here is derived from an EMBL/GenBank/DDBJ whole genome shotgun (WGS) entry which is preliminary data.</text>
</comment>
<dbReference type="AlphaFoldDB" id="A0AAX3JCL5"/>
<evidence type="ECO:0000313" key="2">
    <source>
        <dbReference type="Proteomes" id="UP000433737"/>
    </source>
</evidence>
<proteinExistence type="predicted"/>